<gene>
    <name evidence="2" type="ORF">E2C01_072619</name>
</gene>
<evidence type="ECO:0000256" key="1">
    <source>
        <dbReference type="SAM" id="MobiDB-lite"/>
    </source>
</evidence>
<proteinExistence type="predicted"/>
<keyword evidence="3" id="KW-1185">Reference proteome</keyword>
<name>A0A5B7I8B7_PORTR</name>
<feature type="compositionally biased region" description="Basic and acidic residues" evidence="1">
    <location>
        <begin position="46"/>
        <end position="55"/>
    </location>
</feature>
<reference evidence="2 3" key="1">
    <citation type="submission" date="2019-05" db="EMBL/GenBank/DDBJ databases">
        <title>Another draft genome of Portunus trituberculatus and its Hox gene families provides insights of decapod evolution.</title>
        <authorList>
            <person name="Jeong J.-H."/>
            <person name="Song I."/>
            <person name="Kim S."/>
            <person name="Choi T."/>
            <person name="Kim D."/>
            <person name="Ryu S."/>
            <person name="Kim W."/>
        </authorList>
    </citation>
    <scope>NUCLEOTIDE SEQUENCE [LARGE SCALE GENOMIC DNA]</scope>
    <source>
        <tissue evidence="2">Muscle</tissue>
    </source>
</reference>
<protein>
    <submittedName>
        <fullName evidence="2">Uncharacterized protein</fullName>
    </submittedName>
</protein>
<evidence type="ECO:0000313" key="2">
    <source>
        <dbReference type="EMBL" id="MPC78139.1"/>
    </source>
</evidence>
<organism evidence="2 3">
    <name type="scientific">Portunus trituberculatus</name>
    <name type="common">Swimming crab</name>
    <name type="synonym">Neptunus trituberculatus</name>
    <dbReference type="NCBI Taxonomy" id="210409"/>
    <lineage>
        <taxon>Eukaryota</taxon>
        <taxon>Metazoa</taxon>
        <taxon>Ecdysozoa</taxon>
        <taxon>Arthropoda</taxon>
        <taxon>Crustacea</taxon>
        <taxon>Multicrustacea</taxon>
        <taxon>Malacostraca</taxon>
        <taxon>Eumalacostraca</taxon>
        <taxon>Eucarida</taxon>
        <taxon>Decapoda</taxon>
        <taxon>Pleocyemata</taxon>
        <taxon>Brachyura</taxon>
        <taxon>Eubrachyura</taxon>
        <taxon>Portunoidea</taxon>
        <taxon>Portunidae</taxon>
        <taxon>Portuninae</taxon>
        <taxon>Portunus</taxon>
    </lineage>
</organism>
<sequence length="118" mass="13272">MWIGTLQENSTEGLSRTPPSQQCAAAVVTRHDTARTHSTQNTTRRTQQEHDKDTARTQQAGHNKDTSSRTQQRYSKNTASRSQQGYNKQDTVRRAQQGHNNQDTARKGVRIGVPSVKK</sequence>
<feature type="compositionally biased region" description="Polar residues" evidence="1">
    <location>
        <begin position="68"/>
        <end position="89"/>
    </location>
</feature>
<evidence type="ECO:0000313" key="3">
    <source>
        <dbReference type="Proteomes" id="UP000324222"/>
    </source>
</evidence>
<feature type="compositionally biased region" description="Polar residues" evidence="1">
    <location>
        <begin position="36"/>
        <end position="45"/>
    </location>
</feature>
<feature type="compositionally biased region" description="Polar residues" evidence="1">
    <location>
        <begin position="1"/>
        <end position="23"/>
    </location>
</feature>
<accession>A0A5B7I8B7</accession>
<dbReference type="Proteomes" id="UP000324222">
    <property type="component" value="Unassembled WGS sequence"/>
</dbReference>
<dbReference type="AlphaFoldDB" id="A0A5B7I8B7"/>
<comment type="caution">
    <text evidence="2">The sequence shown here is derived from an EMBL/GenBank/DDBJ whole genome shotgun (WGS) entry which is preliminary data.</text>
</comment>
<feature type="region of interest" description="Disordered" evidence="1">
    <location>
        <begin position="1"/>
        <end position="118"/>
    </location>
</feature>
<dbReference type="EMBL" id="VSRR010047681">
    <property type="protein sequence ID" value="MPC78139.1"/>
    <property type="molecule type" value="Genomic_DNA"/>
</dbReference>